<evidence type="ECO:0000313" key="4">
    <source>
        <dbReference type="Proteomes" id="UP000226079"/>
    </source>
</evidence>
<comment type="caution">
    <text evidence="1">Lacks conserved residue(s) required for the propagation of feature annotation.</text>
</comment>
<dbReference type="Proteomes" id="UP000226079">
    <property type="component" value="Unassembled WGS sequence"/>
</dbReference>
<feature type="binding site" evidence="1">
    <location>
        <position position="214"/>
    </location>
    <ligand>
        <name>Mg(2+)</name>
        <dbReference type="ChEBI" id="CHEBI:18420"/>
        <label>3</label>
    </ligand>
</feature>
<keyword evidence="1" id="KW-0067">ATP-binding</keyword>
<dbReference type="Pfam" id="PF00586">
    <property type="entry name" value="AIRS"/>
    <property type="match status" value="1"/>
</dbReference>
<feature type="binding site" evidence="1">
    <location>
        <position position="50"/>
    </location>
    <ligand>
        <name>Mg(2+)</name>
        <dbReference type="ChEBI" id="CHEBI:18420"/>
        <label>1</label>
    </ligand>
</feature>
<comment type="function">
    <text evidence="1">Catalyzes the ATP-dependent phosphorylation of thiamine-monophosphate (TMP) to form thiamine-pyrophosphate (TPP), the active form of vitamin B1.</text>
</comment>
<gene>
    <name evidence="1" type="primary">thiL</name>
    <name evidence="3" type="ORF">ATK74_1104</name>
</gene>
<keyword evidence="1" id="KW-0784">Thiamine biosynthesis</keyword>
<dbReference type="PANTHER" id="PTHR30270">
    <property type="entry name" value="THIAMINE-MONOPHOSPHATE KINASE"/>
    <property type="match status" value="1"/>
</dbReference>
<dbReference type="Gene3D" id="3.90.650.10">
    <property type="entry name" value="PurM-like C-terminal domain"/>
    <property type="match status" value="1"/>
</dbReference>
<dbReference type="SUPFAM" id="SSF56042">
    <property type="entry name" value="PurM C-terminal domain-like"/>
    <property type="match status" value="1"/>
</dbReference>
<organism evidence="3 4">
    <name type="scientific">Propionicimonas paludicola</name>
    <dbReference type="NCBI Taxonomy" id="185243"/>
    <lineage>
        <taxon>Bacteria</taxon>
        <taxon>Bacillati</taxon>
        <taxon>Actinomycetota</taxon>
        <taxon>Actinomycetes</taxon>
        <taxon>Propionibacteriales</taxon>
        <taxon>Nocardioidaceae</taxon>
        <taxon>Propionicimonas</taxon>
    </lineage>
</organism>
<dbReference type="GO" id="GO:0009030">
    <property type="term" value="F:thiamine-phosphate kinase activity"/>
    <property type="evidence" value="ECO:0007669"/>
    <property type="project" value="UniProtKB-UniRule"/>
</dbReference>
<feature type="binding site" evidence="1">
    <location>
        <position position="79"/>
    </location>
    <ligand>
        <name>Mg(2+)</name>
        <dbReference type="ChEBI" id="CHEBI:18420"/>
        <label>4</label>
    </ligand>
</feature>
<comment type="pathway">
    <text evidence="1">Cofactor biosynthesis; thiamine diphosphate biosynthesis; thiamine diphosphate from thiamine phosphate: step 1/1.</text>
</comment>
<feature type="binding site" evidence="1">
    <location>
        <position position="35"/>
    </location>
    <ligand>
        <name>Mg(2+)</name>
        <dbReference type="ChEBI" id="CHEBI:18420"/>
        <label>3</label>
    </ligand>
</feature>
<feature type="binding site" evidence="1">
    <location>
        <begin position="126"/>
        <end position="127"/>
    </location>
    <ligand>
        <name>ATP</name>
        <dbReference type="ChEBI" id="CHEBI:30616"/>
    </ligand>
</feature>
<dbReference type="NCBIfam" id="TIGR01379">
    <property type="entry name" value="thiL"/>
    <property type="match status" value="1"/>
</dbReference>
<evidence type="ECO:0000313" key="3">
    <source>
        <dbReference type="EMBL" id="PFG16557.1"/>
    </source>
</evidence>
<comment type="similarity">
    <text evidence="1">Belongs to the thiamine-monophosphate kinase family.</text>
</comment>
<feature type="binding site" evidence="1">
    <location>
        <position position="268"/>
    </location>
    <ligand>
        <name>substrate</name>
    </ligand>
</feature>
<dbReference type="GO" id="GO:0000287">
    <property type="term" value="F:magnesium ion binding"/>
    <property type="evidence" value="ECO:0007669"/>
    <property type="project" value="UniProtKB-UniRule"/>
</dbReference>
<protein>
    <recommendedName>
        <fullName evidence="1">Thiamine-monophosphate kinase</fullName>
        <shortName evidence="1">TMP kinase</shortName>
        <shortName evidence="1">Thiamine-phosphate kinase</shortName>
        <ecNumber evidence="1">2.7.4.16</ecNumber>
    </recommendedName>
</protein>
<dbReference type="UniPathway" id="UPA00060">
    <property type="reaction ID" value="UER00142"/>
</dbReference>
<feature type="binding site" evidence="1">
    <location>
        <position position="57"/>
    </location>
    <ligand>
        <name>substrate</name>
    </ligand>
</feature>
<dbReference type="OrthoDB" id="9802811at2"/>
<evidence type="ECO:0000256" key="1">
    <source>
        <dbReference type="HAMAP-Rule" id="MF_02128"/>
    </source>
</evidence>
<feature type="binding site" evidence="1">
    <location>
        <position position="49"/>
    </location>
    <ligand>
        <name>Mg(2+)</name>
        <dbReference type="ChEBI" id="CHEBI:18420"/>
        <label>1</label>
    </ligand>
</feature>
<feature type="binding site" evidence="1">
    <location>
        <position position="79"/>
    </location>
    <ligand>
        <name>Mg(2+)</name>
        <dbReference type="ChEBI" id="CHEBI:18420"/>
        <label>2</label>
    </ligand>
</feature>
<dbReference type="AlphaFoldDB" id="A0A2A9CQ26"/>
<dbReference type="GO" id="GO:0009229">
    <property type="term" value="P:thiamine diphosphate biosynthetic process"/>
    <property type="evidence" value="ECO:0007669"/>
    <property type="project" value="UniProtKB-UniRule"/>
</dbReference>
<name>A0A2A9CQ26_9ACTN</name>
<evidence type="ECO:0000259" key="2">
    <source>
        <dbReference type="Pfam" id="PF00586"/>
    </source>
</evidence>
<keyword evidence="4" id="KW-1185">Reference proteome</keyword>
<comment type="catalytic activity">
    <reaction evidence="1">
        <text>thiamine phosphate + ATP = thiamine diphosphate + ADP</text>
        <dbReference type="Rhea" id="RHEA:15913"/>
        <dbReference type="ChEBI" id="CHEBI:30616"/>
        <dbReference type="ChEBI" id="CHEBI:37575"/>
        <dbReference type="ChEBI" id="CHEBI:58937"/>
        <dbReference type="ChEBI" id="CHEBI:456216"/>
        <dbReference type="EC" id="2.7.4.16"/>
    </reaction>
</comment>
<feature type="binding site" evidence="1">
    <location>
        <position position="152"/>
    </location>
    <ligand>
        <name>ATP</name>
        <dbReference type="ChEBI" id="CHEBI:30616"/>
    </ligand>
</feature>
<reference evidence="3 4" key="1">
    <citation type="submission" date="2017-10" db="EMBL/GenBank/DDBJ databases">
        <title>Sequencing the genomes of 1000 actinobacteria strains.</title>
        <authorList>
            <person name="Klenk H.-P."/>
        </authorList>
    </citation>
    <scope>NUCLEOTIDE SEQUENCE [LARGE SCALE GENOMIC DNA]</scope>
    <source>
        <strain evidence="3 4">DSM 15597</strain>
    </source>
</reference>
<keyword evidence="1 3" id="KW-0418">Kinase</keyword>
<dbReference type="GO" id="GO:0005524">
    <property type="term" value="F:ATP binding"/>
    <property type="evidence" value="ECO:0007669"/>
    <property type="project" value="UniProtKB-UniRule"/>
</dbReference>
<accession>A0A2A9CQ26</accession>
<comment type="caution">
    <text evidence="3">The sequence shown here is derived from an EMBL/GenBank/DDBJ whole genome shotgun (WGS) entry which is preliminary data.</text>
</comment>
<dbReference type="PIRSF" id="PIRSF005303">
    <property type="entry name" value="Thiam_monoph_kin"/>
    <property type="match status" value="1"/>
</dbReference>
<keyword evidence="1" id="KW-0808">Transferase</keyword>
<dbReference type="InterPro" id="IPR016188">
    <property type="entry name" value="PurM-like_N"/>
</dbReference>
<feature type="binding site" evidence="1">
    <location>
        <position position="35"/>
    </location>
    <ligand>
        <name>Mg(2+)</name>
        <dbReference type="ChEBI" id="CHEBI:18420"/>
        <label>4</label>
    </ligand>
</feature>
<keyword evidence="1" id="KW-0460">Magnesium</keyword>
<feature type="binding site" evidence="1">
    <location>
        <position position="79"/>
    </location>
    <ligand>
        <name>Mg(2+)</name>
        <dbReference type="ChEBI" id="CHEBI:18420"/>
        <label>3</label>
    </ligand>
</feature>
<dbReference type="PANTHER" id="PTHR30270:SF0">
    <property type="entry name" value="THIAMINE-MONOPHOSPHATE KINASE"/>
    <property type="match status" value="1"/>
</dbReference>
<proteinExistence type="inferred from homology"/>
<sequence>MSGRRVADLGEFELIDLITAGLGRGEQVVLGAGDDAAVLRLRGDLAVSTDTMVENVHFRRDWSSAHDVGRKSVAACVADAEAMGATGVGVVVSLSVPGELEVEWFSDFAAGVRAECDNAGVSLVGGDLTRAEQIVITVTVLADLAGREPLRRAGAQPGDDVAFCGRLGWAAAGLAVLSRGFRSPRAVVVAQRVPEPPYGQGVVAAQAGAHCLIDVSDGLLADLGHIAAASQVQIDLDSSRFEIAEPQQAVAAALGGGNPLIYQLTGGEDHALVGSFPPGRVPSGWTVIGRVNDGPAQVLVDGAVPDVEAAGWQHFGPAR</sequence>
<feature type="binding site" evidence="1">
    <location>
        <position position="127"/>
    </location>
    <ligand>
        <name>Mg(2+)</name>
        <dbReference type="ChEBI" id="CHEBI:18420"/>
        <label>1</label>
    </ligand>
</feature>
<dbReference type="NCBIfam" id="NF004351">
    <property type="entry name" value="PRK05731.1-4"/>
    <property type="match status" value="1"/>
</dbReference>
<dbReference type="InterPro" id="IPR036921">
    <property type="entry name" value="PurM-like_N_sf"/>
</dbReference>
<feature type="binding site" evidence="1">
    <location>
        <position position="48"/>
    </location>
    <ligand>
        <name>Mg(2+)</name>
        <dbReference type="ChEBI" id="CHEBI:18420"/>
        <label>4</label>
    </ligand>
</feature>
<feature type="binding site" evidence="1">
    <location>
        <position position="216"/>
    </location>
    <ligand>
        <name>ATP</name>
        <dbReference type="ChEBI" id="CHEBI:30616"/>
    </ligand>
</feature>
<feature type="binding site" evidence="1">
    <location>
        <position position="50"/>
    </location>
    <ligand>
        <name>Mg(2+)</name>
        <dbReference type="ChEBI" id="CHEBI:18420"/>
        <label>2</label>
    </ligand>
</feature>
<keyword evidence="1" id="KW-0479">Metal-binding</keyword>
<dbReference type="EC" id="2.7.4.16" evidence="1"/>
<comment type="miscellaneous">
    <text evidence="1">Reaction mechanism of ThiL seems to utilize a direct, inline transfer of the gamma-phosphate of ATP to TMP rather than a phosphorylated enzyme intermediate.</text>
</comment>
<dbReference type="Gene3D" id="3.30.1330.10">
    <property type="entry name" value="PurM-like, N-terminal domain"/>
    <property type="match status" value="1"/>
</dbReference>
<feature type="binding site" evidence="1">
    <location>
        <position position="312"/>
    </location>
    <ligand>
        <name>substrate</name>
    </ligand>
</feature>
<dbReference type="RefSeq" id="WP_098460083.1">
    <property type="nucleotide sequence ID" value="NZ_PDJC01000001.1"/>
</dbReference>
<feature type="binding site" evidence="1">
    <location>
        <position position="217"/>
    </location>
    <ligand>
        <name>Mg(2+)</name>
        <dbReference type="ChEBI" id="CHEBI:18420"/>
        <label>5</label>
    </ligand>
</feature>
<dbReference type="InterPro" id="IPR006283">
    <property type="entry name" value="ThiL-like"/>
</dbReference>
<keyword evidence="1" id="KW-0547">Nucleotide-binding</keyword>
<feature type="domain" description="PurM-like N-terminal" evidence="2">
    <location>
        <begin position="33"/>
        <end position="141"/>
    </location>
</feature>
<dbReference type="HAMAP" id="MF_02128">
    <property type="entry name" value="TMP_kinase"/>
    <property type="match status" value="1"/>
</dbReference>
<dbReference type="CDD" id="cd02194">
    <property type="entry name" value="ThiL"/>
    <property type="match status" value="1"/>
</dbReference>
<dbReference type="SUPFAM" id="SSF55326">
    <property type="entry name" value="PurM N-terminal domain-like"/>
    <property type="match status" value="1"/>
</dbReference>
<dbReference type="EMBL" id="PDJC01000001">
    <property type="protein sequence ID" value="PFG16557.1"/>
    <property type="molecule type" value="Genomic_DNA"/>
</dbReference>
<dbReference type="GO" id="GO:0009228">
    <property type="term" value="P:thiamine biosynthetic process"/>
    <property type="evidence" value="ECO:0007669"/>
    <property type="project" value="UniProtKB-KW"/>
</dbReference>
<dbReference type="InterPro" id="IPR036676">
    <property type="entry name" value="PurM-like_C_sf"/>
</dbReference>